<keyword evidence="3" id="KW-1003">Cell membrane</keyword>
<dbReference type="PANTHER" id="PTHR34229:SF1">
    <property type="entry name" value="METAL TRANSPORT PROTEIN HI_1621-RELATED"/>
    <property type="match status" value="1"/>
</dbReference>
<keyword evidence="6 7" id="KW-0472">Membrane</keyword>
<feature type="transmembrane region" description="Helical" evidence="7">
    <location>
        <begin position="154"/>
        <end position="180"/>
    </location>
</feature>
<dbReference type="EMBL" id="CP134880">
    <property type="protein sequence ID" value="WNM26374.1"/>
    <property type="molecule type" value="Genomic_DNA"/>
</dbReference>
<dbReference type="PANTHER" id="PTHR34229">
    <property type="entry name" value="METAL TRANSPORT PROTEIN HI_1621-RELATED"/>
    <property type="match status" value="1"/>
</dbReference>
<dbReference type="Gene3D" id="1.10.1760.20">
    <property type="match status" value="1"/>
</dbReference>
<accession>A0AA96FAU4</accession>
<protein>
    <submittedName>
        <fullName evidence="8">Energy-coupling factor ABC transporter permease</fullName>
    </submittedName>
</protein>
<dbReference type="Proteomes" id="UP001303408">
    <property type="component" value="Chromosome"/>
</dbReference>
<evidence type="ECO:0000256" key="2">
    <source>
        <dbReference type="ARBA" id="ARBA00022448"/>
    </source>
</evidence>
<evidence type="ECO:0000313" key="8">
    <source>
        <dbReference type="EMBL" id="WNM26374.1"/>
    </source>
</evidence>
<evidence type="ECO:0000256" key="7">
    <source>
        <dbReference type="SAM" id="Phobius"/>
    </source>
</evidence>
<evidence type="ECO:0000256" key="5">
    <source>
        <dbReference type="ARBA" id="ARBA00022989"/>
    </source>
</evidence>
<evidence type="ECO:0000256" key="4">
    <source>
        <dbReference type="ARBA" id="ARBA00022692"/>
    </source>
</evidence>
<keyword evidence="2" id="KW-0813">Transport</keyword>
<organism evidence="8">
    <name type="scientific">Demequina capsici</name>
    <dbReference type="NCBI Taxonomy" id="3075620"/>
    <lineage>
        <taxon>Bacteria</taxon>
        <taxon>Bacillati</taxon>
        <taxon>Actinomycetota</taxon>
        <taxon>Actinomycetes</taxon>
        <taxon>Micrococcales</taxon>
        <taxon>Demequinaceae</taxon>
        <taxon>Demequina</taxon>
    </lineage>
</organism>
<reference evidence="8" key="1">
    <citation type="submission" date="2023-09" db="EMBL/GenBank/DDBJ databases">
        <title>Demequina sp. a novel bacteria isolated from Capsicum annuum.</title>
        <authorList>
            <person name="Humaira Z."/>
            <person name="Lee J."/>
            <person name="Cho D."/>
        </authorList>
    </citation>
    <scope>NUCLEOTIDE SEQUENCE</scope>
    <source>
        <strain evidence="8">PMTSA13</strain>
    </source>
</reference>
<proteinExistence type="predicted"/>
<keyword evidence="4 7" id="KW-0812">Transmembrane</keyword>
<dbReference type="AlphaFoldDB" id="A0AA96FAU4"/>
<evidence type="ECO:0000256" key="1">
    <source>
        <dbReference type="ARBA" id="ARBA00004651"/>
    </source>
</evidence>
<name>A0AA96FAU4_9MICO</name>
<gene>
    <name evidence="8" type="ORF">RN607_09185</name>
</gene>
<feature type="transmembrane region" description="Helical" evidence="7">
    <location>
        <begin position="66"/>
        <end position="91"/>
    </location>
</feature>
<evidence type="ECO:0000256" key="6">
    <source>
        <dbReference type="ARBA" id="ARBA00023136"/>
    </source>
</evidence>
<dbReference type="KEGG" id="dcp:RN607_09185"/>
<feature type="transmembrane region" description="Helical" evidence="7">
    <location>
        <begin position="103"/>
        <end position="123"/>
    </location>
</feature>
<comment type="subcellular location">
    <subcellularLocation>
        <location evidence="1">Cell membrane</location>
        <topology evidence="1">Multi-pass membrane protein</topology>
    </subcellularLocation>
</comment>
<evidence type="ECO:0000256" key="3">
    <source>
        <dbReference type="ARBA" id="ARBA00022475"/>
    </source>
</evidence>
<dbReference type="GO" id="GO:0005886">
    <property type="term" value="C:plasma membrane"/>
    <property type="evidence" value="ECO:0007669"/>
    <property type="project" value="UniProtKB-SubCell"/>
</dbReference>
<dbReference type="RefSeq" id="WP_313542071.1">
    <property type="nucleotide sequence ID" value="NZ_CP134880.1"/>
</dbReference>
<feature type="transmembrane region" description="Helical" evidence="7">
    <location>
        <begin position="6"/>
        <end position="26"/>
    </location>
</feature>
<feature type="transmembrane region" description="Helical" evidence="7">
    <location>
        <begin position="38"/>
        <end position="54"/>
    </location>
</feature>
<keyword evidence="5 7" id="KW-1133">Transmembrane helix</keyword>
<sequence>MHMPDGVLDPVTLSVAGAASAGAIAWSVRELRRGDARWGLAVGGAGIVLLAHLADMPLYGPYTAHLIGGTLLAVALGPWLAMLTMAAVLALEAVGWGDGGVSALGVNVLVMGVVGVLAGYGVYRGALAVLAGWRGADAGAPTSWWRVPASALGAWASVMASALTLTVVSIVGGGAGLVLGEVVAPHAAWGAMEAAVTSALVAIGVAWSRAAHVRAARAVALTEAESALDGTAAQVS</sequence>
<feature type="transmembrane region" description="Helical" evidence="7">
    <location>
        <begin position="187"/>
        <end position="207"/>
    </location>
</feature>
<dbReference type="InterPro" id="IPR002751">
    <property type="entry name" value="CbiM/NikMN"/>
</dbReference>
<dbReference type="GO" id="GO:0000041">
    <property type="term" value="P:transition metal ion transport"/>
    <property type="evidence" value="ECO:0007669"/>
    <property type="project" value="InterPro"/>
</dbReference>
<dbReference type="Pfam" id="PF01891">
    <property type="entry name" value="CbiM"/>
    <property type="match status" value="1"/>
</dbReference>